<keyword evidence="2" id="KW-1185">Reference proteome</keyword>
<dbReference type="EMBL" id="KZ084086">
    <property type="protein sequence ID" value="OSD08439.1"/>
    <property type="molecule type" value="Genomic_DNA"/>
</dbReference>
<evidence type="ECO:0000313" key="1">
    <source>
        <dbReference type="EMBL" id="OSD08439.1"/>
    </source>
</evidence>
<protein>
    <recommendedName>
        <fullName evidence="3">F-box domain-containing protein</fullName>
    </recommendedName>
</protein>
<proteinExistence type="predicted"/>
<name>A0A1Y2J4V0_TRAC3</name>
<evidence type="ECO:0000313" key="2">
    <source>
        <dbReference type="Proteomes" id="UP000193067"/>
    </source>
</evidence>
<dbReference type="AlphaFoldDB" id="A0A1Y2J4V0"/>
<dbReference type="Proteomes" id="UP000193067">
    <property type="component" value="Unassembled WGS sequence"/>
</dbReference>
<accession>A0A1Y2J4V0</accession>
<sequence length="114" mass="12779">MSLISSLTRCASSYPSKQCLPDVTVSNTDLQAIALSAFPHPLICSFQDLDDDVLHHIVMELVSMGLSGTQWLKSLSLTCRCVRESCMPVLFQRCYGWTFSHGEIPPETIRPYVR</sequence>
<evidence type="ECO:0008006" key="3">
    <source>
        <dbReference type="Google" id="ProtNLM"/>
    </source>
</evidence>
<organism evidence="1 2">
    <name type="scientific">Trametes coccinea (strain BRFM310)</name>
    <name type="common">Pycnoporus coccineus</name>
    <dbReference type="NCBI Taxonomy" id="1353009"/>
    <lineage>
        <taxon>Eukaryota</taxon>
        <taxon>Fungi</taxon>
        <taxon>Dikarya</taxon>
        <taxon>Basidiomycota</taxon>
        <taxon>Agaricomycotina</taxon>
        <taxon>Agaricomycetes</taxon>
        <taxon>Polyporales</taxon>
        <taxon>Polyporaceae</taxon>
        <taxon>Trametes</taxon>
    </lineage>
</organism>
<reference evidence="1 2" key="1">
    <citation type="journal article" date="2015" name="Biotechnol. Biofuels">
        <title>Enhanced degradation of softwood versus hardwood by the white-rot fungus Pycnoporus coccineus.</title>
        <authorList>
            <person name="Couturier M."/>
            <person name="Navarro D."/>
            <person name="Chevret D."/>
            <person name="Henrissat B."/>
            <person name="Piumi F."/>
            <person name="Ruiz-Duenas F.J."/>
            <person name="Martinez A.T."/>
            <person name="Grigoriev I.V."/>
            <person name="Riley R."/>
            <person name="Lipzen A."/>
            <person name="Berrin J.G."/>
            <person name="Master E.R."/>
            <person name="Rosso M.N."/>
        </authorList>
    </citation>
    <scope>NUCLEOTIDE SEQUENCE [LARGE SCALE GENOMIC DNA]</scope>
    <source>
        <strain evidence="1 2">BRFM310</strain>
    </source>
</reference>
<gene>
    <name evidence="1" type="ORF">PYCCODRAFT_21294</name>
</gene>